<proteinExistence type="predicted"/>
<keyword evidence="3" id="KW-1185">Reference proteome</keyword>
<dbReference type="RefSeq" id="WP_248211269.1">
    <property type="nucleotide sequence ID" value="NZ_JALNMH010000017.1"/>
</dbReference>
<comment type="caution">
    <text evidence="2">The sequence shown here is derived from an EMBL/GenBank/DDBJ whole genome shotgun (WGS) entry which is preliminary data.</text>
</comment>
<evidence type="ECO:0000313" key="2">
    <source>
        <dbReference type="EMBL" id="MCK7595374.1"/>
    </source>
</evidence>
<reference evidence="2" key="1">
    <citation type="submission" date="2022-04" db="EMBL/GenBank/DDBJ databases">
        <title>Lysobacter sp. CAU 1642 isolated from sea sand.</title>
        <authorList>
            <person name="Kim W."/>
        </authorList>
    </citation>
    <scope>NUCLEOTIDE SEQUENCE</scope>
    <source>
        <strain evidence="2">CAU 1642</strain>
    </source>
</reference>
<name>A0ABT0GLG0_9GAMM</name>
<feature type="transmembrane region" description="Helical" evidence="1">
    <location>
        <begin position="182"/>
        <end position="202"/>
    </location>
</feature>
<protein>
    <recommendedName>
        <fullName evidence="4">ABC-2 type transport system permease protein</fullName>
    </recommendedName>
</protein>
<feature type="transmembrane region" description="Helical" evidence="1">
    <location>
        <begin position="133"/>
        <end position="162"/>
    </location>
</feature>
<feature type="transmembrane region" description="Helical" evidence="1">
    <location>
        <begin position="20"/>
        <end position="45"/>
    </location>
</feature>
<keyword evidence="1" id="KW-0812">Transmembrane</keyword>
<feature type="transmembrane region" description="Helical" evidence="1">
    <location>
        <begin position="296"/>
        <end position="313"/>
    </location>
</feature>
<feature type="transmembrane region" description="Helical" evidence="1">
    <location>
        <begin position="80"/>
        <end position="104"/>
    </location>
</feature>
<gene>
    <name evidence="2" type="ORF">M0G41_17070</name>
</gene>
<evidence type="ECO:0000313" key="3">
    <source>
        <dbReference type="Proteomes" id="UP001431449"/>
    </source>
</evidence>
<keyword evidence="1" id="KW-0472">Membrane</keyword>
<dbReference type="Proteomes" id="UP001431449">
    <property type="component" value="Unassembled WGS sequence"/>
</dbReference>
<organism evidence="2 3">
    <name type="scientific">Pseudomarimonas salicorniae</name>
    <dbReference type="NCBI Taxonomy" id="2933270"/>
    <lineage>
        <taxon>Bacteria</taxon>
        <taxon>Pseudomonadati</taxon>
        <taxon>Pseudomonadota</taxon>
        <taxon>Gammaproteobacteria</taxon>
        <taxon>Lysobacterales</taxon>
        <taxon>Lysobacteraceae</taxon>
        <taxon>Pseudomarimonas</taxon>
    </lineage>
</organism>
<evidence type="ECO:0000256" key="1">
    <source>
        <dbReference type="SAM" id="Phobius"/>
    </source>
</evidence>
<sequence>MNSIKWLLKREFWENKGGFFWAPIVAGGIFTLLNIMALAVTSAAADRNHIKIGLVKLDGVIKNMPPEAQEHLAAGIDLTLMMITSMVGIVTAVVVFFYCLGALYDDRRDRSVLFWKSLPISDRDTVLSKVASALVVAPLIGMAAGMVTALLTLLVIGVFFAFNGQNFFGILFGNASPLRAMFMLLASLPVAALWALPSVGWLMLCSAFARSKPFLWAVGIPVGAGIAVSWFDLMKAVSVPDSWFWQHVVARALFSMFPGTWFNGSFEQMEDVESPEQLAELVNLGTVYASMASPHLWVGVIVGIAMLFAATRLRRWRDEG</sequence>
<feature type="transmembrane region" description="Helical" evidence="1">
    <location>
        <begin position="214"/>
        <end position="231"/>
    </location>
</feature>
<accession>A0ABT0GLG0</accession>
<keyword evidence="1" id="KW-1133">Transmembrane helix</keyword>
<evidence type="ECO:0008006" key="4">
    <source>
        <dbReference type="Google" id="ProtNLM"/>
    </source>
</evidence>
<dbReference type="EMBL" id="JALNMH010000017">
    <property type="protein sequence ID" value="MCK7595374.1"/>
    <property type="molecule type" value="Genomic_DNA"/>
</dbReference>